<dbReference type="InterPro" id="IPR036567">
    <property type="entry name" value="RHF-like"/>
</dbReference>
<name>A0A517W036_9PLAN</name>
<dbReference type="Gene3D" id="3.30.160.100">
    <property type="entry name" value="Ribosome hibernation promotion factor-like"/>
    <property type="match status" value="1"/>
</dbReference>
<evidence type="ECO:0000313" key="1">
    <source>
        <dbReference type="EMBL" id="QDT98618.1"/>
    </source>
</evidence>
<reference evidence="1 2" key="1">
    <citation type="submission" date="2019-03" db="EMBL/GenBank/DDBJ databases">
        <title>Deep-cultivation of Planctomycetes and their phenomic and genomic characterization uncovers novel biology.</title>
        <authorList>
            <person name="Wiegand S."/>
            <person name="Jogler M."/>
            <person name="Boedeker C."/>
            <person name="Pinto D."/>
            <person name="Vollmers J."/>
            <person name="Rivas-Marin E."/>
            <person name="Kohn T."/>
            <person name="Peeters S.H."/>
            <person name="Heuer A."/>
            <person name="Rast P."/>
            <person name="Oberbeckmann S."/>
            <person name="Bunk B."/>
            <person name="Jeske O."/>
            <person name="Meyerdierks A."/>
            <person name="Storesund J.E."/>
            <person name="Kallscheuer N."/>
            <person name="Luecker S."/>
            <person name="Lage O.M."/>
            <person name="Pohl T."/>
            <person name="Merkel B.J."/>
            <person name="Hornburger P."/>
            <person name="Mueller R.-W."/>
            <person name="Bruemmer F."/>
            <person name="Labrenz M."/>
            <person name="Spormann A.M."/>
            <person name="Op den Camp H."/>
            <person name="Overmann J."/>
            <person name="Amann R."/>
            <person name="Jetten M.S.M."/>
            <person name="Mascher T."/>
            <person name="Medema M.H."/>
            <person name="Devos D.P."/>
            <person name="Kaster A.-K."/>
            <person name="Ovreas L."/>
            <person name="Rohde M."/>
            <person name="Galperin M.Y."/>
            <person name="Jogler C."/>
        </authorList>
    </citation>
    <scope>NUCLEOTIDE SEQUENCE [LARGE SCALE GENOMIC DNA]</scope>
    <source>
        <strain evidence="1 2">V144</strain>
    </source>
</reference>
<evidence type="ECO:0000313" key="2">
    <source>
        <dbReference type="Proteomes" id="UP000318704"/>
    </source>
</evidence>
<dbReference type="Proteomes" id="UP000318704">
    <property type="component" value="Chromosome"/>
</dbReference>
<dbReference type="AlphaFoldDB" id="A0A517W036"/>
<dbReference type="RefSeq" id="WP_144987427.1">
    <property type="nucleotide sequence ID" value="NZ_CP037920.1"/>
</dbReference>
<evidence type="ECO:0008006" key="3">
    <source>
        <dbReference type="Google" id="ProtNLM"/>
    </source>
</evidence>
<gene>
    <name evidence="1" type="ORF">V144x_41250</name>
</gene>
<sequence>MHISITDRNKILNSDLRELCERRLDFALSRFESSIKNIDLVIVDENGPRGGVDKACRICISLYRAGDIVINEKASDVATCVSGIAERASRAVARAVERSQQFDRTKKEVHETT</sequence>
<protein>
    <recommendedName>
        <fullName evidence="3">Sigma 54 modulation protein / S30EA ribosomal protein</fullName>
    </recommendedName>
</protein>
<dbReference type="SUPFAM" id="SSF69754">
    <property type="entry name" value="Ribosome binding protein Y (YfiA homologue)"/>
    <property type="match status" value="1"/>
</dbReference>
<dbReference type="KEGG" id="gaw:V144x_41250"/>
<proteinExistence type="predicted"/>
<accession>A0A517W036</accession>
<dbReference type="EMBL" id="CP037920">
    <property type="protein sequence ID" value="QDT98618.1"/>
    <property type="molecule type" value="Genomic_DNA"/>
</dbReference>
<organism evidence="1 2">
    <name type="scientific">Gimesia aquarii</name>
    <dbReference type="NCBI Taxonomy" id="2527964"/>
    <lineage>
        <taxon>Bacteria</taxon>
        <taxon>Pseudomonadati</taxon>
        <taxon>Planctomycetota</taxon>
        <taxon>Planctomycetia</taxon>
        <taxon>Planctomycetales</taxon>
        <taxon>Planctomycetaceae</taxon>
        <taxon>Gimesia</taxon>
    </lineage>
</organism>